<dbReference type="EMBL" id="JBICZW010000002">
    <property type="protein sequence ID" value="MFG3188137.1"/>
    <property type="molecule type" value="Genomic_DNA"/>
</dbReference>
<comment type="caution">
    <text evidence="2">The sequence shown here is derived from an EMBL/GenBank/DDBJ whole genome shotgun (WGS) entry which is preliminary data.</text>
</comment>
<evidence type="ECO:0008006" key="4">
    <source>
        <dbReference type="Google" id="ProtNLM"/>
    </source>
</evidence>
<keyword evidence="1" id="KW-0472">Membrane</keyword>
<feature type="transmembrane region" description="Helical" evidence="1">
    <location>
        <begin position="124"/>
        <end position="142"/>
    </location>
</feature>
<feature type="transmembrane region" description="Helical" evidence="1">
    <location>
        <begin position="57"/>
        <end position="83"/>
    </location>
</feature>
<keyword evidence="1" id="KW-1133">Transmembrane helix</keyword>
<evidence type="ECO:0000256" key="1">
    <source>
        <dbReference type="SAM" id="Phobius"/>
    </source>
</evidence>
<dbReference type="Proteomes" id="UP001604282">
    <property type="component" value="Unassembled WGS sequence"/>
</dbReference>
<name>A0ABW7BLK9_9ACTN</name>
<feature type="transmembrane region" description="Helical" evidence="1">
    <location>
        <begin position="12"/>
        <end position="37"/>
    </location>
</feature>
<proteinExistence type="predicted"/>
<gene>
    <name evidence="2" type="ORF">ACGFYS_04290</name>
</gene>
<accession>A0ABW7BLK9</accession>
<keyword evidence="3" id="KW-1185">Reference proteome</keyword>
<evidence type="ECO:0000313" key="2">
    <source>
        <dbReference type="EMBL" id="MFG3188137.1"/>
    </source>
</evidence>
<reference evidence="2 3" key="1">
    <citation type="submission" date="2024-10" db="EMBL/GenBank/DDBJ databases">
        <title>The Natural Products Discovery Center: Release of the First 8490 Sequenced Strains for Exploring Actinobacteria Biosynthetic Diversity.</title>
        <authorList>
            <person name="Kalkreuter E."/>
            <person name="Kautsar S.A."/>
            <person name="Yang D."/>
            <person name="Bader C.D."/>
            <person name="Teijaro C.N."/>
            <person name="Fluegel L."/>
            <person name="Davis C.M."/>
            <person name="Simpson J.R."/>
            <person name="Lauterbach L."/>
            <person name="Steele A.D."/>
            <person name="Gui C."/>
            <person name="Meng S."/>
            <person name="Li G."/>
            <person name="Viehrig K."/>
            <person name="Ye F."/>
            <person name="Su P."/>
            <person name="Kiefer A.F."/>
            <person name="Nichols A."/>
            <person name="Cepeda A.J."/>
            <person name="Yan W."/>
            <person name="Fan B."/>
            <person name="Jiang Y."/>
            <person name="Adhikari A."/>
            <person name="Zheng C.-J."/>
            <person name="Schuster L."/>
            <person name="Cowan T.M."/>
            <person name="Smanski M.J."/>
            <person name="Chevrette M.G."/>
            <person name="De Carvalho L.P.S."/>
            <person name="Shen B."/>
        </authorList>
    </citation>
    <scope>NUCLEOTIDE SEQUENCE [LARGE SCALE GENOMIC DNA]</scope>
    <source>
        <strain evidence="2 3">NPDC048229</strain>
    </source>
</reference>
<keyword evidence="1" id="KW-0812">Transmembrane</keyword>
<evidence type="ECO:0000313" key="3">
    <source>
        <dbReference type="Proteomes" id="UP001604282"/>
    </source>
</evidence>
<organism evidence="2 3">
    <name type="scientific">Streptomyces omiyaensis</name>
    <dbReference type="NCBI Taxonomy" id="68247"/>
    <lineage>
        <taxon>Bacteria</taxon>
        <taxon>Bacillati</taxon>
        <taxon>Actinomycetota</taxon>
        <taxon>Actinomycetes</taxon>
        <taxon>Kitasatosporales</taxon>
        <taxon>Streptomycetaceae</taxon>
        <taxon>Streptomyces</taxon>
    </lineage>
</organism>
<feature type="transmembrane region" description="Helical" evidence="1">
    <location>
        <begin position="95"/>
        <end position="118"/>
    </location>
</feature>
<protein>
    <recommendedName>
        <fullName evidence="4">Integral membrane protein</fullName>
    </recommendedName>
</protein>
<dbReference type="RefSeq" id="WP_392009797.1">
    <property type="nucleotide sequence ID" value="NZ_JBIBSS010000005.1"/>
</dbReference>
<feature type="transmembrane region" description="Helical" evidence="1">
    <location>
        <begin position="154"/>
        <end position="178"/>
    </location>
</feature>
<sequence>MKTATRPGPPSFGRVLMVATGMLMLELTLIAVGLAAFEATQESSEHRGYAFELGYLPLATPFVVLFGGLGAAVLVVPTLVLAGSLGRRFGRGSEAWWWVVAAAVLIAAGGSLLTGLTFLRSVPVTLAAWPALAAWILPAALVARLPRRWLLRGIALWGTLAVFATALLGGLAFATGVLEGYRPPAVTRGELVGTWEDGRGGTLELAADGTATADGLMDPSGFAPSPGEPVETCTARGTWTFAAAEGWGESVVTDLPDCLFDPWQIGGEDGRVALRQWDVDGEEAVGLTPAP</sequence>